<reference evidence="1" key="2">
    <citation type="submission" date="2022-06" db="UniProtKB">
        <authorList>
            <consortium name="EnsemblMetazoa"/>
        </authorList>
    </citation>
    <scope>IDENTIFICATION</scope>
    <source>
        <strain evidence="1">PS312</strain>
    </source>
</reference>
<gene>
    <name evidence="1" type="primary">WBGene00274988</name>
</gene>
<accession>A0A2A6BQV2</accession>
<reference evidence="2" key="1">
    <citation type="journal article" date="2008" name="Nat. Genet.">
        <title>The Pristionchus pacificus genome provides a unique perspective on nematode lifestyle and parasitism.</title>
        <authorList>
            <person name="Dieterich C."/>
            <person name="Clifton S.W."/>
            <person name="Schuster L.N."/>
            <person name="Chinwalla A."/>
            <person name="Delehaunty K."/>
            <person name="Dinkelacker I."/>
            <person name="Fulton L."/>
            <person name="Fulton R."/>
            <person name="Godfrey J."/>
            <person name="Minx P."/>
            <person name="Mitreva M."/>
            <person name="Roeseler W."/>
            <person name="Tian H."/>
            <person name="Witte H."/>
            <person name="Yang S.P."/>
            <person name="Wilson R.K."/>
            <person name="Sommer R.J."/>
        </authorList>
    </citation>
    <scope>NUCLEOTIDE SEQUENCE [LARGE SCALE GENOMIC DNA]</scope>
    <source>
        <strain evidence="2">PS312</strain>
    </source>
</reference>
<dbReference type="Pfam" id="PF15508">
    <property type="entry name" value="NAAA-beta"/>
    <property type="match status" value="1"/>
</dbReference>
<keyword evidence="2" id="KW-1185">Reference proteome</keyword>
<evidence type="ECO:0000313" key="2">
    <source>
        <dbReference type="Proteomes" id="UP000005239"/>
    </source>
</evidence>
<dbReference type="EnsemblMetazoa" id="PPA36619.1">
    <property type="protein sequence ID" value="PPA36619.1"/>
    <property type="gene ID" value="WBGene00274988"/>
</dbReference>
<evidence type="ECO:0000313" key="1">
    <source>
        <dbReference type="EnsemblMetazoa" id="PPA36619.1"/>
    </source>
</evidence>
<organism evidence="1 2">
    <name type="scientific">Pristionchus pacificus</name>
    <name type="common">Parasitic nematode worm</name>
    <dbReference type="NCBI Taxonomy" id="54126"/>
    <lineage>
        <taxon>Eukaryota</taxon>
        <taxon>Metazoa</taxon>
        <taxon>Ecdysozoa</taxon>
        <taxon>Nematoda</taxon>
        <taxon>Chromadorea</taxon>
        <taxon>Rhabditida</taxon>
        <taxon>Rhabditina</taxon>
        <taxon>Diplogasteromorpha</taxon>
        <taxon>Diplogasteroidea</taxon>
        <taxon>Neodiplogasteridae</taxon>
        <taxon>Pristionchus</taxon>
    </lineage>
</organism>
<proteinExistence type="predicted"/>
<accession>A0A8R1YS04</accession>
<dbReference type="InterPro" id="IPR029130">
    <property type="entry name" value="Acid_ceramidase_N"/>
</dbReference>
<sequence>MLLLPFLFLLSTVLADRSPPRYRIQLDYPPSSRWDQIIDDHLQYLPLVQIEAAKIIPRPVQKIVWKIAENIRYFFPSDYAQELEGTVEGGR</sequence>
<dbReference type="AlphaFoldDB" id="A0A2A6BQV2"/>
<dbReference type="Proteomes" id="UP000005239">
    <property type="component" value="Unassembled WGS sequence"/>
</dbReference>
<protein>
    <submittedName>
        <fullName evidence="1">NAAA-beta domain-containing protein</fullName>
    </submittedName>
</protein>
<name>A0A2A6BQV2_PRIPA</name>